<dbReference type="Pfam" id="PF26307">
    <property type="entry name" value="LUCA"/>
    <property type="match status" value="1"/>
</dbReference>
<sequence length="237" mass="25197">MRRGIALSWHGVSFLVAAVLYFVFVLPRWWELMGDVSHTVGTVLRIVTGILVGLSALPVALNLVRARRPEFGNPQLSLTLRLWSVIGHIVAGVLIIGAAVAEIWLSLDQAGQWLFGVYGAAAAIAVLAAATFHLAFVAETPPPPPKPLKVKRSKKADQPVSEAGTVTEVASETEQADVPEEPTDADGQTDESASDEPDIPAEDAPAEDEPAGGRLRNRRPSGKSRTRSRGGVAVSDD</sequence>
<dbReference type="EMBL" id="UGQT01000001">
    <property type="protein sequence ID" value="STZ59317.1"/>
    <property type="molecule type" value="Genomic_DNA"/>
</dbReference>
<keyword evidence="2 3" id="KW-0812">Transmembrane</keyword>
<name>A0A378TGL8_9MYCO</name>
<feature type="compositionally biased region" description="Basic residues" evidence="1">
    <location>
        <begin position="215"/>
        <end position="228"/>
    </location>
</feature>
<feature type="transmembrane region" description="Helical" evidence="2">
    <location>
        <begin position="12"/>
        <end position="30"/>
    </location>
</feature>
<dbReference type="InterPro" id="IPR058689">
    <property type="entry name" value="LUCA"/>
</dbReference>
<feature type="compositionally biased region" description="Acidic residues" evidence="1">
    <location>
        <begin position="174"/>
        <end position="210"/>
    </location>
</feature>
<feature type="transmembrane region" description="Helical" evidence="2">
    <location>
        <begin position="85"/>
        <end position="107"/>
    </location>
</feature>
<evidence type="ECO:0000313" key="3">
    <source>
        <dbReference type="EMBL" id="STZ59317.1"/>
    </source>
</evidence>
<keyword evidence="2" id="KW-1133">Transmembrane helix</keyword>
<keyword evidence="2" id="KW-0472">Membrane</keyword>
<feature type="transmembrane region" description="Helical" evidence="2">
    <location>
        <begin position="113"/>
        <end position="138"/>
    </location>
</feature>
<dbReference type="OrthoDB" id="4726219at2"/>
<feature type="region of interest" description="Disordered" evidence="1">
    <location>
        <begin position="141"/>
        <end position="237"/>
    </location>
</feature>
<proteinExistence type="predicted"/>
<accession>A0A378TGL8</accession>
<protein>
    <submittedName>
        <fullName evidence="3">Transmembrane protein</fullName>
    </submittedName>
</protein>
<dbReference type="AlphaFoldDB" id="A0A378TGL8"/>
<evidence type="ECO:0000313" key="4">
    <source>
        <dbReference type="Proteomes" id="UP000254978"/>
    </source>
</evidence>
<reference evidence="3 4" key="1">
    <citation type="submission" date="2018-06" db="EMBL/GenBank/DDBJ databases">
        <authorList>
            <consortium name="Pathogen Informatics"/>
            <person name="Doyle S."/>
        </authorList>
    </citation>
    <scope>NUCLEOTIDE SEQUENCE [LARGE SCALE GENOMIC DNA]</scope>
    <source>
        <strain evidence="3 4">NCTC10821</strain>
    </source>
</reference>
<evidence type="ECO:0000256" key="2">
    <source>
        <dbReference type="SAM" id="Phobius"/>
    </source>
</evidence>
<dbReference type="Proteomes" id="UP000254978">
    <property type="component" value="Unassembled WGS sequence"/>
</dbReference>
<feature type="transmembrane region" description="Helical" evidence="2">
    <location>
        <begin position="42"/>
        <end position="64"/>
    </location>
</feature>
<organism evidence="3 4">
    <name type="scientific">Mycolicibacterium tokaiense</name>
    <dbReference type="NCBI Taxonomy" id="39695"/>
    <lineage>
        <taxon>Bacteria</taxon>
        <taxon>Bacillati</taxon>
        <taxon>Actinomycetota</taxon>
        <taxon>Actinomycetes</taxon>
        <taxon>Mycobacteriales</taxon>
        <taxon>Mycobacteriaceae</taxon>
        <taxon>Mycolicibacterium</taxon>
    </lineage>
</organism>
<gene>
    <name evidence="3" type="ORF">NCTC10821_02845</name>
</gene>
<evidence type="ECO:0000256" key="1">
    <source>
        <dbReference type="SAM" id="MobiDB-lite"/>
    </source>
</evidence>
<dbReference type="RefSeq" id="WP_115278871.1">
    <property type="nucleotide sequence ID" value="NZ_AP022600.1"/>
</dbReference>
<keyword evidence="4" id="KW-1185">Reference proteome</keyword>